<organism evidence="2 3">
    <name type="scientific">Cylindrotheca closterium</name>
    <dbReference type="NCBI Taxonomy" id="2856"/>
    <lineage>
        <taxon>Eukaryota</taxon>
        <taxon>Sar</taxon>
        <taxon>Stramenopiles</taxon>
        <taxon>Ochrophyta</taxon>
        <taxon>Bacillariophyta</taxon>
        <taxon>Bacillariophyceae</taxon>
        <taxon>Bacillariophycidae</taxon>
        <taxon>Bacillariales</taxon>
        <taxon>Bacillariaceae</taxon>
        <taxon>Cylindrotheca</taxon>
    </lineage>
</organism>
<feature type="region of interest" description="Disordered" evidence="1">
    <location>
        <begin position="253"/>
        <end position="279"/>
    </location>
</feature>
<gene>
    <name evidence="2" type="ORF">CYCCA115_LOCUS23593</name>
</gene>
<protein>
    <submittedName>
        <fullName evidence="2">Uncharacterized protein</fullName>
    </submittedName>
</protein>
<feature type="compositionally biased region" description="Polar residues" evidence="1">
    <location>
        <begin position="1"/>
        <end position="11"/>
    </location>
</feature>
<dbReference type="EMBL" id="CAKOGP040002424">
    <property type="protein sequence ID" value="CAJ1969214.1"/>
    <property type="molecule type" value="Genomic_DNA"/>
</dbReference>
<feature type="compositionally biased region" description="Basic and acidic residues" evidence="1">
    <location>
        <begin position="53"/>
        <end position="66"/>
    </location>
</feature>
<evidence type="ECO:0000313" key="2">
    <source>
        <dbReference type="EMBL" id="CAJ1969214.1"/>
    </source>
</evidence>
<feature type="region of interest" description="Disordered" evidence="1">
    <location>
        <begin position="1"/>
        <end position="36"/>
    </location>
</feature>
<feature type="region of interest" description="Disordered" evidence="1">
    <location>
        <begin position="53"/>
        <end position="97"/>
    </location>
</feature>
<evidence type="ECO:0000256" key="1">
    <source>
        <dbReference type="SAM" id="MobiDB-lite"/>
    </source>
</evidence>
<accession>A0AAD2GC83</accession>
<name>A0AAD2GC83_9STRA</name>
<dbReference type="Proteomes" id="UP001295423">
    <property type="component" value="Unassembled WGS sequence"/>
</dbReference>
<feature type="compositionally biased region" description="Basic and acidic residues" evidence="1">
    <location>
        <begin position="88"/>
        <end position="97"/>
    </location>
</feature>
<comment type="caution">
    <text evidence="2">The sequence shown here is derived from an EMBL/GenBank/DDBJ whole genome shotgun (WGS) entry which is preliminary data.</text>
</comment>
<keyword evidence="3" id="KW-1185">Reference proteome</keyword>
<sequence length="300" mass="34569">MEDWATSSRSQARPPFPFHKSTYPFDGSKVDSTYPFQASDEELLSMYAEERARAQRARFEESKEETKEEDDVLDHRFQTSFIRPGSEQSKEGDDTLDNRFQASSIRARSVESNEETKEEEEFVEMDTGFTQCLDYYEEELEIDPTILPTGSANFCIVHYESYTPPPISWIIQAIYSARHDLRFKLKTPQGAYMLLYTDEIINCVLVLIDEDDGSAYFQIEDLYGNILFADCDQVEAHILYIISTETRKRQATVEHASMDRETFSQNAKPKRRRKHSGPLVSGLRKLSGLVKQCRTSSHSS</sequence>
<feature type="compositionally biased region" description="Basic and acidic residues" evidence="1">
    <location>
        <begin position="253"/>
        <end position="262"/>
    </location>
</feature>
<reference evidence="2" key="1">
    <citation type="submission" date="2023-08" db="EMBL/GenBank/DDBJ databases">
        <authorList>
            <person name="Audoor S."/>
            <person name="Bilcke G."/>
        </authorList>
    </citation>
    <scope>NUCLEOTIDE SEQUENCE</scope>
</reference>
<dbReference type="AlphaFoldDB" id="A0AAD2GC83"/>
<evidence type="ECO:0000313" key="3">
    <source>
        <dbReference type="Proteomes" id="UP001295423"/>
    </source>
</evidence>
<proteinExistence type="predicted"/>